<evidence type="ECO:0008006" key="4">
    <source>
        <dbReference type="Google" id="ProtNLM"/>
    </source>
</evidence>
<feature type="region of interest" description="Disordered" evidence="1">
    <location>
        <begin position="229"/>
        <end position="253"/>
    </location>
</feature>
<feature type="region of interest" description="Disordered" evidence="1">
    <location>
        <begin position="20"/>
        <end position="182"/>
    </location>
</feature>
<feature type="compositionally biased region" description="Low complexity" evidence="1">
    <location>
        <begin position="63"/>
        <end position="82"/>
    </location>
</feature>
<gene>
    <name evidence="2" type="ORF">BCR44DRAFT_1154300</name>
</gene>
<protein>
    <recommendedName>
        <fullName evidence="4">WH2 domain-containing protein</fullName>
    </recommendedName>
</protein>
<dbReference type="EMBL" id="MCFL01000028">
    <property type="protein sequence ID" value="ORZ34514.1"/>
    <property type="molecule type" value="Genomic_DNA"/>
</dbReference>
<name>A0A1Y2HKL1_9FUNG</name>
<dbReference type="PANTHER" id="PTHR14215">
    <property type="entry name" value="PROTEIN OF UNKNOWN FUNCTION DUF729"/>
    <property type="match status" value="1"/>
</dbReference>
<dbReference type="Proteomes" id="UP000193411">
    <property type="component" value="Unassembled WGS sequence"/>
</dbReference>
<dbReference type="PANTHER" id="PTHR14215:SF0">
    <property type="entry name" value="WH2 DOMAIN-CONTAINING PROTEIN"/>
    <property type="match status" value="1"/>
</dbReference>
<feature type="compositionally biased region" description="Pro residues" evidence="1">
    <location>
        <begin position="29"/>
        <end position="62"/>
    </location>
</feature>
<evidence type="ECO:0000256" key="1">
    <source>
        <dbReference type="SAM" id="MobiDB-lite"/>
    </source>
</evidence>
<evidence type="ECO:0000313" key="3">
    <source>
        <dbReference type="Proteomes" id="UP000193411"/>
    </source>
</evidence>
<reference evidence="2 3" key="1">
    <citation type="submission" date="2016-07" db="EMBL/GenBank/DDBJ databases">
        <title>Pervasive Adenine N6-methylation of Active Genes in Fungi.</title>
        <authorList>
            <consortium name="DOE Joint Genome Institute"/>
            <person name="Mondo S.J."/>
            <person name="Dannebaum R.O."/>
            <person name="Kuo R.C."/>
            <person name="Labutti K."/>
            <person name="Haridas S."/>
            <person name="Kuo A."/>
            <person name="Salamov A."/>
            <person name="Ahrendt S.R."/>
            <person name="Lipzen A."/>
            <person name="Sullivan W."/>
            <person name="Andreopoulos W.B."/>
            <person name="Clum A."/>
            <person name="Lindquist E."/>
            <person name="Daum C."/>
            <person name="Ramamoorthy G.K."/>
            <person name="Gryganskyi A."/>
            <person name="Culley D."/>
            <person name="Magnuson J.K."/>
            <person name="James T.Y."/>
            <person name="O'Malley M.A."/>
            <person name="Stajich J.E."/>
            <person name="Spatafora J.W."/>
            <person name="Visel A."/>
            <person name="Grigoriev I.V."/>
        </authorList>
    </citation>
    <scope>NUCLEOTIDE SEQUENCE [LARGE SCALE GENOMIC DNA]</scope>
    <source>
        <strain evidence="2 3">PL171</strain>
    </source>
</reference>
<comment type="caution">
    <text evidence="2">The sequence shown here is derived from an EMBL/GenBank/DDBJ whole genome shotgun (WGS) entry which is preliminary data.</text>
</comment>
<accession>A0A1Y2HKL1</accession>
<evidence type="ECO:0000313" key="2">
    <source>
        <dbReference type="EMBL" id="ORZ34514.1"/>
    </source>
</evidence>
<feature type="compositionally biased region" description="Low complexity" evidence="1">
    <location>
        <begin position="115"/>
        <end position="130"/>
    </location>
</feature>
<proteinExistence type="predicted"/>
<organism evidence="2 3">
    <name type="scientific">Catenaria anguillulae PL171</name>
    <dbReference type="NCBI Taxonomy" id="765915"/>
    <lineage>
        <taxon>Eukaryota</taxon>
        <taxon>Fungi</taxon>
        <taxon>Fungi incertae sedis</taxon>
        <taxon>Blastocladiomycota</taxon>
        <taxon>Blastocladiomycetes</taxon>
        <taxon>Blastocladiales</taxon>
        <taxon>Catenariaceae</taxon>
        <taxon>Catenaria</taxon>
    </lineage>
</organism>
<keyword evidence="3" id="KW-1185">Reference proteome</keyword>
<dbReference type="InterPro" id="IPR007972">
    <property type="entry name" value="Mtfr1"/>
</dbReference>
<dbReference type="AlphaFoldDB" id="A0A1Y2HKL1"/>
<sequence length="253" mass="26626">MKAQLAELKAAFAALQAQYMQSAVTSSSSPPPPPPPPPMMGGPPPPPPPPPPPMLMPTPPLILPSSSSRPKSASTPAAAPALNMAQLLNEMKSVQLRPRRTGDASGVRPKTPDRSLSSAAAQPSAKSPQDALREALIRRFAQTRREREASHEDDDHSNTHGDDDEWARKDSDGLHAQAREDAGKVAAARLGLKRANQGPPTVVEVTKPVVPVAVLKRGASKTKLELDDAGNLRTKGGSELAPAKDGTLIQGSF</sequence>
<feature type="compositionally biased region" description="Basic and acidic residues" evidence="1">
    <location>
        <begin position="131"/>
        <end position="182"/>
    </location>
</feature>